<dbReference type="AlphaFoldDB" id="A0A5N7D7Q3"/>
<proteinExistence type="predicted"/>
<dbReference type="RefSeq" id="XP_031939097.1">
    <property type="nucleotide sequence ID" value="XM_032082593.1"/>
</dbReference>
<organism evidence="1 2">
    <name type="scientific">Aspergillus pseudonomiae</name>
    <dbReference type="NCBI Taxonomy" id="1506151"/>
    <lineage>
        <taxon>Eukaryota</taxon>
        <taxon>Fungi</taxon>
        <taxon>Dikarya</taxon>
        <taxon>Ascomycota</taxon>
        <taxon>Pezizomycotina</taxon>
        <taxon>Eurotiomycetes</taxon>
        <taxon>Eurotiomycetidae</taxon>
        <taxon>Eurotiales</taxon>
        <taxon>Aspergillaceae</taxon>
        <taxon>Aspergillus</taxon>
        <taxon>Aspergillus subgen. Circumdati</taxon>
    </lineage>
</organism>
<evidence type="ECO:0000313" key="2">
    <source>
        <dbReference type="Proteomes" id="UP000325579"/>
    </source>
</evidence>
<gene>
    <name evidence="1" type="ORF">BDV37DRAFT_253944</name>
</gene>
<accession>A0A5N7D7Q3</accession>
<keyword evidence="2" id="KW-1185">Reference proteome</keyword>
<protein>
    <submittedName>
        <fullName evidence="1">Uncharacterized protein</fullName>
    </submittedName>
</protein>
<evidence type="ECO:0000313" key="1">
    <source>
        <dbReference type="EMBL" id="KAE8401778.1"/>
    </source>
</evidence>
<reference evidence="1 2" key="1">
    <citation type="submission" date="2019-04" db="EMBL/GenBank/DDBJ databases">
        <authorList>
            <consortium name="DOE Joint Genome Institute"/>
            <person name="Mondo S."/>
            <person name="Kjaerbolling I."/>
            <person name="Vesth T."/>
            <person name="Frisvad J.C."/>
            <person name="Nybo J.L."/>
            <person name="Theobald S."/>
            <person name="Kildgaard S."/>
            <person name="Isbrandt T."/>
            <person name="Kuo A."/>
            <person name="Sato A."/>
            <person name="Lyhne E.K."/>
            <person name="Kogle M.E."/>
            <person name="Wiebenga A."/>
            <person name="Kun R.S."/>
            <person name="Lubbers R.J."/>
            <person name="Makela M.R."/>
            <person name="Barry K."/>
            <person name="Chovatia M."/>
            <person name="Clum A."/>
            <person name="Daum C."/>
            <person name="Haridas S."/>
            <person name="He G."/>
            <person name="LaButti K."/>
            <person name="Lipzen A."/>
            <person name="Riley R."/>
            <person name="Salamov A."/>
            <person name="Simmons B.A."/>
            <person name="Magnuson J.K."/>
            <person name="Henrissat B."/>
            <person name="Mortensen U.H."/>
            <person name="Larsen T.O."/>
            <person name="Devries R.P."/>
            <person name="Grigoriev I.V."/>
            <person name="Machida M."/>
            <person name="Baker S.E."/>
            <person name="Andersen M.R."/>
            <person name="Cantor M.N."/>
            <person name="Hua S.X."/>
        </authorList>
    </citation>
    <scope>NUCLEOTIDE SEQUENCE [LARGE SCALE GENOMIC DNA]</scope>
    <source>
        <strain evidence="1 2">CBS 119388</strain>
    </source>
</reference>
<sequence>MRKRDPKFNKAHCFLQQCKGWKAIVRKSLQLHHSQKVPVKVKHREEKQRDSLPARLHCLPLFLFIFTTTNTFT</sequence>
<name>A0A5N7D7Q3_9EURO</name>
<dbReference type="EMBL" id="ML736796">
    <property type="protein sequence ID" value="KAE8401778.1"/>
    <property type="molecule type" value="Genomic_DNA"/>
</dbReference>
<dbReference type="GeneID" id="43667284"/>
<dbReference type="Proteomes" id="UP000325579">
    <property type="component" value="Unassembled WGS sequence"/>
</dbReference>